<keyword evidence="9" id="KW-1185">Reference proteome</keyword>
<organism evidence="8 9">
    <name type="scientific">Arthrobacter rhombi</name>
    <dbReference type="NCBI Taxonomy" id="71253"/>
    <lineage>
        <taxon>Bacteria</taxon>
        <taxon>Bacillati</taxon>
        <taxon>Actinomycetota</taxon>
        <taxon>Actinomycetes</taxon>
        <taxon>Micrococcales</taxon>
        <taxon>Micrococcaceae</taxon>
        <taxon>Arthrobacter</taxon>
    </lineage>
</organism>
<keyword evidence="8" id="KW-0067">ATP-binding</keyword>
<keyword evidence="1 6" id="KW-0963">Cytoplasm</keyword>
<evidence type="ECO:0000256" key="5">
    <source>
        <dbReference type="ARBA" id="ARBA00023204"/>
    </source>
</evidence>
<keyword evidence="4 6" id="KW-0233">DNA recombination</keyword>
<comment type="similarity">
    <text evidence="6">Belongs to the RuvA family.</text>
</comment>
<dbReference type="GO" id="GO:0000400">
    <property type="term" value="F:four-way junction DNA binding"/>
    <property type="evidence" value="ECO:0007669"/>
    <property type="project" value="UniProtKB-UniRule"/>
</dbReference>
<dbReference type="GO" id="GO:0048476">
    <property type="term" value="C:Holliday junction resolvase complex"/>
    <property type="evidence" value="ECO:0007669"/>
    <property type="project" value="UniProtKB-UniRule"/>
</dbReference>
<dbReference type="GO" id="GO:0005524">
    <property type="term" value="F:ATP binding"/>
    <property type="evidence" value="ECO:0007669"/>
    <property type="project" value="InterPro"/>
</dbReference>
<dbReference type="SUPFAM" id="SSF46929">
    <property type="entry name" value="DNA helicase RuvA subunit, C-terminal domain"/>
    <property type="match status" value="1"/>
</dbReference>
<feature type="domain" description="Helix-hairpin-helix DNA-binding motif class 1" evidence="7">
    <location>
        <begin position="72"/>
        <end position="91"/>
    </location>
</feature>
<keyword evidence="2 6" id="KW-0227">DNA damage</keyword>
<dbReference type="SMART" id="SM00278">
    <property type="entry name" value="HhH1"/>
    <property type="match status" value="2"/>
</dbReference>
<keyword evidence="5 6" id="KW-0234">DNA repair</keyword>
<keyword evidence="3 6" id="KW-0238">DNA-binding</keyword>
<dbReference type="InterPro" id="IPR013849">
    <property type="entry name" value="DNA_helicase_Holl-junc_RuvA_I"/>
</dbReference>
<evidence type="ECO:0000259" key="7">
    <source>
        <dbReference type="SMART" id="SM00278"/>
    </source>
</evidence>
<comment type="subunit">
    <text evidence="6">Homotetramer. Forms an RuvA(8)-RuvB(12)-Holliday junction (HJ) complex. HJ DNA is sandwiched between 2 RuvA tetramers; dsDNA enters through RuvA and exits via RuvB. An RuvB hexamer assembles on each DNA strand where it exits the tetramer. Each RuvB hexamer is contacted by two RuvA subunits (via domain III) on 2 adjacent RuvB subunits; this complex drives branch migration. In the full resolvosome a probable DNA-RuvA(4)-RuvB(12)-RuvC(2) complex forms which resolves the HJ.</text>
</comment>
<dbReference type="Pfam" id="PF01330">
    <property type="entry name" value="RuvA_N"/>
    <property type="match status" value="1"/>
</dbReference>
<dbReference type="InterPro" id="IPR036267">
    <property type="entry name" value="RuvA_C_sf"/>
</dbReference>
<dbReference type="Gene3D" id="1.10.8.10">
    <property type="entry name" value="DNA helicase RuvA subunit, C-terminal domain"/>
    <property type="match status" value="1"/>
</dbReference>
<feature type="region of interest" description="Domain II" evidence="6">
    <location>
        <begin position="64"/>
        <end position="141"/>
    </location>
</feature>
<feature type="domain" description="Helix-hairpin-helix DNA-binding motif class 1" evidence="7">
    <location>
        <begin position="107"/>
        <end position="126"/>
    </location>
</feature>
<dbReference type="InterPro" id="IPR003583">
    <property type="entry name" value="Hlx-hairpin-Hlx_DNA-bd_motif"/>
</dbReference>
<dbReference type="AlphaFoldDB" id="A0A1R4FUK4"/>
<keyword evidence="8" id="KW-0547">Nucleotide-binding</keyword>
<dbReference type="GO" id="GO:0009379">
    <property type="term" value="C:Holliday junction helicase complex"/>
    <property type="evidence" value="ECO:0007669"/>
    <property type="project" value="InterPro"/>
</dbReference>
<dbReference type="SUPFAM" id="SSF47781">
    <property type="entry name" value="RuvA domain 2-like"/>
    <property type="match status" value="1"/>
</dbReference>
<accession>A0A1R4FUK4</accession>
<dbReference type="EMBL" id="FUHW01000023">
    <property type="protein sequence ID" value="SJM59589.1"/>
    <property type="molecule type" value="Genomic_DNA"/>
</dbReference>
<evidence type="ECO:0000256" key="2">
    <source>
        <dbReference type="ARBA" id="ARBA00022763"/>
    </source>
</evidence>
<dbReference type="InterPro" id="IPR011114">
    <property type="entry name" value="RuvA_C"/>
</dbReference>
<evidence type="ECO:0000256" key="4">
    <source>
        <dbReference type="ARBA" id="ARBA00023172"/>
    </source>
</evidence>
<comment type="subcellular location">
    <subcellularLocation>
        <location evidence="6">Cytoplasm</location>
    </subcellularLocation>
</comment>
<dbReference type="Gene3D" id="2.40.50.140">
    <property type="entry name" value="Nucleic acid-binding proteins"/>
    <property type="match status" value="1"/>
</dbReference>
<dbReference type="NCBIfam" id="TIGR00084">
    <property type="entry name" value="ruvA"/>
    <property type="match status" value="1"/>
</dbReference>
<dbReference type="InterPro" id="IPR000085">
    <property type="entry name" value="RuvA"/>
</dbReference>
<dbReference type="Gene3D" id="1.10.150.20">
    <property type="entry name" value="5' to 3' exonuclease, C-terminal subdomain"/>
    <property type="match status" value="1"/>
</dbReference>
<dbReference type="Pfam" id="PF14520">
    <property type="entry name" value="HHH_5"/>
    <property type="match status" value="1"/>
</dbReference>
<dbReference type="GO" id="GO:0005737">
    <property type="term" value="C:cytoplasm"/>
    <property type="evidence" value="ECO:0007669"/>
    <property type="project" value="UniProtKB-SubCell"/>
</dbReference>
<proteinExistence type="inferred from homology"/>
<dbReference type="CDD" id="cd14332">
    <property type="entry name" value="UBA_RuvA_C"/>
    <property type="match status" value="1"/>
</dbReference>
<comment type="function">
    <text evidence="6">The RuvA-RuvB-RuvC complex processes Holliday junction (HJ) DNA during genetic recombination and DNA repair, while the RuvA-RuvB complex plays an important role in the rescue of blocked DNA replication forks via replication fork reversal (RFR). RuvA specifically binds to HJ cruciform DNA, conferring on it an open structure. The RuvB hexamer acts as an ATP-dependent pump, pulling dsDNA into and through the RuvAB complex. HJ branch migration allows RuvC to scan DNA until it finds its consensus sequence, where it cleaves and resolves the cruciform DNA.</text>
</comment>
<dbReference type="HAMAP" id="MF_00031">
    <property type="entry name" value="DNA_HJ_migration_RuvA"/>
    <property type="match status" value="1"/>
</dbReference>
<dbReference type="GO" id="GO:0006310">
    <property type="term" value="P:DNA recombination"/>
    <property type="evidence" value="ECO:0007669"/>
    <property type="project" value="UniProtKB-UniRule"/>
</dbReference>
<sequence length="207" mass="21300">MISSLKGVVSHVALNSAVIEVSGFGMLIQATPQTLSGLHVGREAVVHTSMVVREDSMTLFGFAEAGEREVFEVLLSVAGIGPRLALAVLAVHTPEDVRVAASEGDAKAFSRVPGIGPKGAQRIVLELAGKLTPTGESTTTPQGTALPAWKDQVLQALTGLGWSEKDADKAVVATEKAEPGLVATGQVGTILKSVLRDLGRGASTGGR</sequence>
<dbReference type="InterPro" id="IPR012340">
    <property type="entry name" value="NA-bd_OB-fold"/>
</dbReference>
<dbReference type="RefSeq" id="WP_086996813.1">
    <property type="nucleotide sequence ID" value="NZ_FUHW01000023.1"/>
</dbReference>
<dbReference type="Pfam" id="PF07499">
    <property type="entry name" value="RuvA_C"/>
    <property type="match status" value="1"/>
</dbReference>
<keyword evidence="8" id="KW-0347">Helicase</keyword>
<dbReference type="InterPro" id="IPR010994">
    <property type="entry name" value="RuvA_2-like"/>
</dbReference>
<dbReference type="GO" id="GO:0009378">
    <property type="term" value="F:four-way junction helicase activity"/>
    <property type="evidence" value="ECO:0007669"/>
    <property type="project" value="InterPro"/>
</dbReference>
<reference evidence="8 9" key="1">
    <citation type="submission" date="2017-02" db="EMBL/GenBank/DDBJ databases">
        <authorList>
            <person name="Peterson S.W."/>
        </authorList>
    </citation>
    <scope>NUCLEOTIDE SEQUENCE [LARGE SCALE GENOMIC DNA]</scope>
    <source>
        <strain evidence="8 9">B Ar 00.02</strain>
    </source>
</reference>
<dbReference type="GO" id="GO:0006281">
    <property type="term" value="P:DNA repair"/>
    <property type="evidence" value="ECO:0007669"/>
    <property type="project" value="UniProtKB-UniRule"/>
</dbReference>
<name>A0A1R4FUK4_9MICC</name>
<comment type="caution">
    <text evidence="6">Lacks conserved residue(s) required for the propagation of feature annotation.</text>
</comment>
<evidence type="ECO:0000313" key="9">
    <source>
        <dbReference type="Proteomes" id="UP000195913"/>
    </source>
</evidence>
<gene>
    <name evidence="6" type="primary">ruvA</name>
    <name evidence="8" type="ORF">FM101_05875</name>
</gene>
<feature type="region of interest" description="Domain III" evidence="6">
    <location>
        <begin position="144"/>
        <end position="207"/>
    </location>
</feature>
<comment type="domain">
    <text evidence="6">Has three domains with a flexible linker between the domains II and III and assumes an 'L' shape. Domain III is highly mobile and contacts RuvB.</text>
</comment>
<keyword evidence="8" id="KW-0378">Hydrolase</keyword>
<evidence type="ECO:0000256" key="6">
    <source>
        <dbReference type="HAMAP-Rule" id="MF_00031"/>
    </source>
</evidence>
<evidence type="ECO:0000256" key="1">
    <source>
        <dbReference type="ARBA" id="ARBA00022490"/>
    </source>
</evidence>
<evidence type="ECO:0000313" key="8">
    <source>
        <dbReference type="EMBL" id="SJM59589.1"/>
    </source>
</evidence>
<dbReference type="SUPFAM" id="SSF50249">
    <property type="entry name" value="Nucleic acid-binding proteins"/>
    <property type="match status" value="1"/>
</dbReference>
<evidence type="ECO:0000256" key="3">
    <source>
        <dbReference type="ARBA" id="ARBA00023125"/>
    </source>
</evidence>
<dbReference type="Proteomes" id="UP000195913">
    <property type="component" value="Unassembled WGS sequence"/>
</dbReference>
<protein>
    <recommendedName>
        <fullName evidence="6">Holliday junction branch migration complex subunit RuvA</fullName>
    </recommendedName>
</protein>